<accession>A0AAN7BAW3</accession>
<evidence type="ECO:0000313" key="5">
    <source>
        <dbReference type="Proteomes" id="UP001301769"/>
    </source>
</evidence>
<evidence type="ECO:0000313" key="4">
    <source>
        <dbReference type="EMBL" id="KAK4219081.1"/>
    </source>
</evidence>
<keyword evidence="2" id="KW-1133">Transmembrane helix</keyword>
<organism evidence="4 5">
    <name type="scientific">Rhypophila decipiens</name>
    <dbReference type="NCBI Taxonomy" id="261697"/>
    <lineage>
        <taxon>Eukaryota</taxon>
        <taxon>Fungi</taxon>
        <taxon>Dikarya</taxon>
        <taxon>Ascomycota</taxon>
        <taxon>Pezizomycotina</taxon>
        <taxon>Sordariomycetes</taxon>
        <taxon>Sordariomycetidae</taxon>
        <taxon>Sordariales</taxon>
        <taxon>Naviculisporaceae</taxon>
        <taxon>Rhypophila</taxon>
    </lineage>
</organism>
<evidence type="ECO:0000256" key="2">
    <source>
        <dbReference type="SAM" id="Phobius"/>
    </source>
</evidence>
<keyword evidence="2" id="KW-0812">Transmembrane</keyword>
<feature type="region of interest" description="Disordered" evidence="1">
    <location>
        <begin position="73"/>
        <end position="119"/>
    </location>
</feature>
<evidence type="ECO:0000256" key="1">
    <source>
        <dbReference type="SAM" id="MobiDB-lite"/>
    </source>
</evidence>
<dbReference type="Gene3D" id="3.40.50.1820">
    <property type="entry name" value="alpha/beta hydrolase"/>
    <property type="match status" value="1"/>
</dbReference>
<feature type="compositionally biased region" description="Polar residues" evidence="1">
    <location>
        <begin position="12"/>
        <end position="44"/>
    </location>
</feature>
<feature type="compositionally biased region" description="Basic residues" evidence="1">
    <location>
        <begin position="1"/>
        <end position="10"/>
    </location>
</feature>
<dbReference type="SUPFAM" id="SSF53474">
    <property type="entry name" value="alpha/beta-Hydrolases"/>
    <property type="match status" value="1"/>
</dbReference>
<dbReference type="PANTHER" id="PTHR43689:SF8">
    <property type="entry name" value="ALPHA_BETA-HYDROLASES SUPERFAMILY PROTEIN"/>
    <property type="match status" value="1"/>
</dbReference>
<reference evidence="4" key="1">
    <citation type="journal article" date="2023" name="Mol. Phylogenet. Evol.">
        <title>Genome-scale phylogeny and comparative genomics of the fungal order Sordariales.</title>
        <authorList>
            <person name="Hensen N."/>
            <person name="Bonometti L."/>
            <person name="Westerberg I."/>
            <person name="Brannstrom I.O."/>
            <person name="Guillou S."/>
            <person name="Cros-Aarteil S."/>
            <person name="Calhoun S."/>
            <person name="Haridas S."/>
            <person name="Kuo A."/>
            <person name="Mondo S."/>
            <person name="Pangilinan J."/>
            <person name="Riley R."/>
            <person name="LaButti K."/>
            <person name="Andreopoulos B."/>
            <person name="Lipzen A."/>
            <person name="Chen C."/>
            <person name="Yan M."/>
            <person name="Daum C."/>
            <person name="Ng V."/>
            <person name="Clum A."/>
            <person name="Steindorff A."/>
            <person name="Ohm R.A."/>
            <person name="Martin F."/>
            <person name="Silar P."/>
            <person name="Natvig D.O."/>
            <person name="Lalanne C."/>
            <person name="Gautier V."/>
            <person name="Ament-Velasquez S.L."/>
            <person name="Kruys A."/>
            <person name="Hutchinson M.I."/>
            <person name="Powell A.J."/>
            <person name="Barry K."/>
            <person name="Miller A.N."/>
            <person name="Grigoriev I.V."/>
            <person name="Debuchy R."/>
            <person name="Gladieux P."/>
            <person name="Hiltunen Thoren M."/>
            <person name="Johannesson H."/>
        </authorList>
    </citation>
    <scope>NUCLEOTIDE SEQUENCE</scope>
    <source>
        <strain evidence="4">PSN293</strain>
    </source>
</reference>
<name>A0AAN7BAW3_9PEZI</name>
<dbReference type="InterPro" id="IPR000073">
    <property type="entry name" value="AB_hydrolase_1"/>
</dbReference>
<feature type="compositionally biased region" description="Polar residues" evidence="1">
    <location>
        <begin position="99"/>
        <end position="111"/>
    </location>
</feature>
<dbReference type="GO" id="GO:0016787">
    <property type="term" value="F:hydrolase activity"/>
    <property type="evidence" value="ECO:0007669"/>
    <property type="project" value="UniProtKB-KW"/>
</dbReference>
<keyword evidence="4" id="KW-0378">Hydrolase</keyword>
<dbReference type="InterPro" id="IPR029058">
    <property type="entry name" value="AB_hydrolase_fold"/>
</dbReference>
<sequence>MSRLFRHKSVSARMQLSSTTTPADNPESAYSSLLESNVSPQSSPQHRRSKSSTSPWGGYGFTIHQNGSRSWLGTAENRSSWNGGGEQQRQPTRKLVKEQNGSGRPSFSLELSDSDGENKGKGVVRHITTCPASSMSPWTAAPSFRLLHTTTGSYIIMLSALGISAGLLVGVGALLENTRRLPKKRKTVIKAPKSRLPLPNSDTDAEEQFLLPGGRDVETPYGSIRVFEWGPEDGEKVIIMHGISTPCFSLANLGVELASMGYRVMIFDFFGRGYSDAPIDLPYDLRLYTTQILLVLASSGLAWTGNEAFHLVGYSLGGGVAVSFARYYPHMIRSLVLIAGGGLIRKEHVSATSKVLYSSGIFPESLLEFLVRRRVTPPDDGGTNEAKMAGEVVDVATTRQAVPKGKNKKHGNSDASGGDSYDNAVLRPGLTVSTVMRWQLRHHRGFVPAFMSSIRHAPIYEQTEDWRALGELLEVRRRNLEGGDGLNLPGLRAGRVLMVLGATDPVIVKEELIHDATAVLGEDGFEAVLLDCGHEIVMTKGKEIAHLAAGFWSAP</sequence>
<dbReference type="Proteomes" id="UP001301769">
    <property type="component" value="Unassembled WGS sequence"/>
</dbReference>
<feature type="region of interest" description="Disordered" evidence="1">
    <location>
        <begin position="398"/>
        <end position="420"/>
    </location>
</feature>
<feature type="domain" description="AB hydrolase-1" evidence="3">
    <location>
        <begin position="237"/>
        <end position="344"/>
    </location>
</feature>
<dbReference type="AlphaFoldDB" id="A0AAN7BAW3"/>
<dbReference type="PRINTS" id="PR00111">
    <property type="entry name" value="ABHYDROLASE"/>
</dbReference>
<dbReference type="PANTHER" id="PTHR43689">
    <property type="entry name" value="HYDROLASE"/>
    <property type="match status" value="1"/>
</dbReference>
<comment type="caution">
    <text evidence="4">The sequence shown here is derived from an EMBL/GenBank/DDBJ whole genome shotgun (WGS) entry which is preliminary data.</text>
</comment>
<feature type="transmembrane region" description="Helical" evidence="2">
    <location>
        <begin position="154"/>
        <end position="175"/>
    </location>
</feature>
<keyword evidence="5" id="KW-1185">Reference proteome</keyword>
<keyword evidence="2" id="KW-0472">Membrane</keyword>
<reference evidence="4" key="2">
    <citation type="submission" date="2023-05" db="EMBL/GenBank/DDBJ databases">
        <authorList>
            <consortium name="Lawrence Berkeley National Laboratory"/>
            <person name="Steindorff A."/>
            <person name="Hensen N."/>
            <person name="Bonometti L."/>
            <person name="Westerberg I."/>
            <person name="Brannstrom I.O."/>
            <person name="Guillou S."/>
            <person name="Cros-Aarteil S."/>
            <person name="Calhoun S."/>
            <person name="Haridas S."/>
            <person name="Kuo A."/>
            <person name="Mondo S."/>
            <person name="Pangilinan J."/>
            <person name="Riley R."/>
            <person name="Labutti K."/>
            <person name="Andreopoulos B."/>
            <person name="Lipzen A."/>
            <person name="Chen C."/>
            <person name="Yanf M."/>
            <person name="Daum C."/>
            <person name="Ng V."/>
            <person name="Clum A."/>
            <person name="Ohm R."/>
            <person name="Martin F."/>
            <person name="Silar P."/>
            <person name="Natvig D."/>
            <person name="Lalanne C."/>
            <person name="Gautier V."/>
            <person name="Ament-Velasquez S.L."/>
            <person name="Kruys A."/>
            <person name="Hutchinson M.I."/>
            <person name="Powell A.J."/>
            <person name="Barry K."/>
            <person name="Miller A.N."/>
            <person name="Grigoriev I.V."/>
            <person name="Debuchy R."/>
            <person name="Gladieux P."/>
            <person name="Thoren M.H."/>
            <person name="Johannesson H."/>
        </authorList>
    </citation>
    <scope>NUCLEOTIDE SEQUENCE</scope>
    <source>
        <strain evidence="4">PSN293</strain>
    </source>
</reference>
<protein>
    <submittedName>
        <fullName evidence="4">Serine hydrolase-like protein</fullName>
    </submittedName>
</protein>
<dbReference type="EMBL" id="MU858050">
    <property type="protein sequence ID" value="KAK4219081.1"/>
    <property type="molecule type" value="Genomic_DNA"/>
</dbReference>
<evidence type="ECO:0000259" key="3">
    <source>
        <dbReference type="Pfam" id="PF00561"/>
    </source>
</evidence>
<gene>
    <name evidence="4" type="ORF">QBC37DRAFT_304777</name>
</gene>
<dbReference type="Pfam" id="PF00561">
    <property type="entry name" value="Abhydrolase_1"/>
    <property type="match status" value="1"/>
</dbReference>
<feature type="region of interest" description="Disordered" evidence="1">
    <location>
        <begin position="1"/>
        <end position="59"/>
    </location>
</feature>
<proteinExistence type="predicted"/>